<accession>A0A1G5G2F5</accession>
<dbReference type="STRING" id="1120976.SAMN03080606_01577"/>
<reference evidence="2 3" key="1">
    <citation type="submission" date="2016-10" db="EMBL/GenBank/DDBJ databases">
        <authorList>
            <person name="de Groot N.N."/>
        </authorList>
    </citation>
    <scope>NUCLEOTIDE SEQUENCE [LARGE SCALE GENOMIC DNA]</scope>
    <source>
        <strain evidence="2 3">DSM 18978</strain>
    </source>
</reference>
<feature type="transmembrane region" description="Helical" evidence="1">
    <location>
        <begin position="13"/>
        <end position="33"/>
    </location>
</feature>
<keyword evidence="1" id="KW-1133">Transmembrane helix</keyword>
<protein>
    <submittedName>
        <fullName evidence="2">Uncharacterized protein</fullName>
    </submittedName>
</protein>
<dbReference type="Proteomes" id="UP000198636">
    <property type="component" value="Unassembled WGS sequence"/>
</dbReference>
<evidence type="ECO:0000313" key="3">
    <source>
        <dbReference type="Proteomes" id="UP000198636"/>
    </source>
</evidence>
<gene>
    <name evidence="2" type="ORF">SAMN03080606_01577</name>
</gene>
<sequence>MSNNKDHQDENKVWRYIGIAVIVLIFLVGINRFGFTGRTDGIRTGGNSLGDIALEYYFEKYPEQAENEDIEARVKNFGCHKEIHIYNEGTQVMRMSYFNGQMYELE</sequence>
<evidence type="ECO:0000256" key="1">
    <source>
        <dbReference type="SAM" id="Phobius"/>
    </source>
</evidence>
<evidence type="ECO:0000313" key="2">
    <source>
        <dbReference type="EMBL" id="SCY45517.1"/>
    </source>
</evidence>
<proteinExistence type="predicted"/>
<dbReference type="AlphaFoldDB" id="A0A1G5G2F5"/>
<dbReference type="RefSeq" id="WP_091541961.1">
    <property type="nucleotide sequence ID" value="NZ_FMUS01000008.1"/>
</dbReference>
<keyword evidence="1" id="KW-0812">Transmembrane</keyword>
<keyword evidence="3" id="KW-1185">Reference proteome</keyword>
<dbReference type="EMBL" id="FMUS01000008">
    <property type="protein sequence ID" value="SCY45517.1"/>
    <property type="molecule type" value="Genomic_DNA"/>
</dbReference>
<keyword evidence="1" id="KW-0472">Membrane</keyword>
<dbReference type="OrthoDB" id="1956954at2"/>
<name>A0A1G5G2F5_9FIRM</name>
<organism evidence="2 3">
    <name type="scientific">Alkaliphilus peptidifermentans DSM 18978</name>
    <dbReference type="NCBI Taxonomy" id="1120976"/>
    <lineage>
        <taxon>Bacteria</taxon>
        <taxon>Bacillati</taxon>
        <taxon>Bacillota</taxon>
        <taxon>Clostridia</taxon>
        <taxon>Peptostreptococcales</taxon>
        <taxon>Natronincolaceae</taxon>
        <taxon>Alkaliphilus</taxon>
    </lineage>
</organism>